<evidence type="ECO:0000313" key="1">
    <source>
        <dbReference type="EMBL" id="ANF98854.1"/>
    </source>
</evidence>
<dbReference type="EMBL" id="CP013023">
    <property type="protein sequence ID" value="ANF98854.1"/>
    <property type="molecule type" value="Genomic_DNA"/>
</dbReference>
<name>A0A172ZMH5_9BACL</name>
<dbReference type="Pfam" id="PF14107">
    <property type="entry name" value="DUF4280"/>
    <property type="match status" value="1"/>
</dbReference>
<reference evidence="2" key="1">
    <citation type="submission" date="2015-10" db="EMBL/GenBank/DDBJ databases">
        <title>Genome of Paenibacillus bovis sp. nov.</title>
        <authorList>
            <person name="Wu Z."/>
            <person name="Gao C."/>
            <person name="Liu Z."/>
            <person name="Zheng H."/>
        </authorList>
    </citation>
    <scope>NUCLEOTIDE SEQUENCE [LARGE SCALE GENOMIC DNA]</scope>
    <source>
        <strain evidence="2">BD3526</strain>
    </source>
</reference>
<proteinExistence type="predicted"/>
<accession>A0A172ZMH5</accession>
<sequence length="115" mass="12608">MRCSYGSHPRKINLPASHGSFVKTQPMMNEDDYKPENVASFGVCSSSLNPSSETIYLVAEGGGQVQGKPCLPQLCQPWMMTKEKTRVEGKPALTTSSCHLCMYKGSIKFETSGQE</sequence>
<organism evidence="1 2">
    <name type="scientific">Paenibacillus bovis</name>
    <dbReference type="NCBI Taxonomy" id="1616788"/>
    <lineage>
        <taxon>Bacteria</taxon>
        <taxon>Bacillati</taxon>
        <taxon>Bacillota</taxon>
        <taxon>Bacilli</taxon>
        <taxon>Bacillales</taxon>
        <taxon>Paenibacillaceae</taxon>
        <taxon>Paenibacillus</taxon>
    </lineage>
</organism>
<dbReference type="KEGG" id="pbv:AR543_15485"/>
<evidence type="ECO:0000313" key="2">
    <source>
        <dbReference type="Proteomes" id="UP000078148"/>
    </source>
</evidence>
<dbReference type="Proteomes" id="UP000078148">
    <property type="component" value="Chromosome"/>
</dbReference>
<keyword evidence="2" id="KW-1185">Reference proteome</keyword>
<dbReference type="InterPro" id="IPR025460">
    <property type="entry name" value="DUF4280"/>
</dbReference>
<reference evidence="1 2" key="2">
    <citation type="journal article" date="2016" name="Int. J. Syst. Evol. Microbiol.">
        <title>Paenibacillus bovis sp. nov., isolated from raw yak (Bos grunniens) milk.</title>
        <authorList>
            <person name="Gao C."/>
            <person name="Han J."/>
            <person name="Liu Z."/>
            <person name="Xu X."/>
            <person name="Hang F."/>
            <person name="Wu Z."/>
        </authorList>
    </citation>
    <scope>NUCLEOTIDE SEQUENCE [LARGE SCALE GENOMIC DNA]</scope>
    <source>
        <strain evidence="1 2">BD3526</strain>
    </source>
</reference>
<evidence type="ECO:0008006" key="3">
    <source>
        <dbReference type="Google" id="ProtNLM"/>
    </source>
</evidence>
<protein>
    <recommendedName>
        <fullName evidence="3">DUF4280 domain-containing protein</fullName>
    </recommendedName>
</protein>
<dbReference type="AlphaFoldDB" id="A0A172ZMH5"/>
<gene>
    <name evidence="1" type="ORF">AR543_15485</name>
</gene>
<dbReference type="STRING" id="1616788.AR543_15485"/>